<sequence>MPTENILGLAAHECRHGEGRFAEKGMNFFSMHAPAYFQIGTITALLDPKVKMAVFPNFSVACDSFAKSYGDKLRGISDAGEFSRALVKIGFNTGKKSNGGTDGYAKLVEDSIGRVRTRLMRCNLNVVKSS</sequence>
<dbReference type="RefSeq" id="WP_167080698.1">
    <property type="nucleotide sequence ID" value="NZ_VVIW01000028.1"/>
</dbReference>
<protein>
    <submittedName>
        <fullName evidence="1">Uncharacterized protein</fullName>
    </submittedName>
</protein>
<dbReference type="EMBL" id="VVIW01000028">
    <property type="protein sequence ID" value="NHZ44218.1"/>
    <property type="molecule type" value="Genomic_DNA"/>
</dbReference>
<reference evidence="1 2" key="1">
    <citation type="submission" date="2019-09" db="EMBL/GenBank/DDBJ databases">
        <title>Taxonomy of Antarctic Massilia spp.: description of Massilia rubra sp. nov., Massilia aquatica sp. nov., Massilia mucilaginosa sp. nov., Massilia frigida sp. nov. isolated from streams, lakes and regoliths.</title>
        <authorList>
            <person name="Holochova P."/>
            <person name="Sedlacek I."/>
            <person name="Kralova S."/>
            <person name="Maslanova I."/>
            <person name="Busse H.-J."/>
            <person name="Stankova E."/>
            <person name="Vrbovska V."/>
            <person name="Kovarovic V."/>
            <person name="Bartak M."/>
            <person name="Svec P."/>
            <person name="Pantucek R."/>
        </authorList>
    </citation>
    <scope>NUCLEOTIDE SEQUENCE [LARGE SCALE GENOMIC DNA]</scope>
    <source>
        <strain evidence="1 2">CCM 8693</strain>
    </source>
</reference>
<gene>
    <name evidence="1" type="ORF">F1609_29230</name>
</gene>
<name>A0ABX0MAM5_9BURK</name>
<evidence type="ECO:0000313" key="2">
    <source>
        <dbReference type="Proteomes" id="UP000819052"/>
    </source>
</evidence>
<evidence type="ECO:0000313" key="1">
    <source>
        <dbReference type="EMBL" id="NHZ44218.1"/>
    </source>
</evidence>
<accession>A0ABX0MAM5</accession>
<comment type="caution">
    <text evidence="1">The sequence shown here is derived from an EMBL/GenBank/DDBJ whole genome shotgun (WGS) entry which is preliminary data.</text>
</comment>
<dbReference type="Gene3D" id="1.10.530.10">
    <property type="match status" value="1"/>
</dbReference>
<dbReference type="Proteomes" id="UP000819052">
    <property type="component" value="Unassembled WGS sequence"/>
</dbReference>
<organism evidence="1 2">
    <name type="scientific">Massilia aquatica</name>
    <dbReference type="NCBI Taxonomy" id="2609000"/>
    <lineage>
        <taxon>Bacteria</taxon>
        <taxon>Pseudomonadati</taxon>
        <taxon>Pseudomonadota</taxon>
        <taxon>Betaproteobacteria</taxon>
        <taxon>Burkholderiales</taxon>
        <taxon>Oxalobacteraceae</taxon>
        <taxon>Telluria group</taxon>
        <taxon>Massilia</taxon>
    </lineage>
</organism>
<proteinExistence type="predicted"/>
<keyword evidence="2" id="KW-1185">Reference proteome</keyword>